<dbReference type="Pfam" id="PF07702">
    <property type="entry name" value="UTRA"/>
    <property type="match status" value="1"/>
</dbReference>
<feature type="compositionally biased region" description="Basic residues" evidence="1">
    <location>
        <begin position="75"/>
        <end position="87"/>
    </location>
</feature>
<evidence type="ECO:0000256" key="1">
    <source>
        <dbReference type="SAM" id="MobiDB-lite"/>
    </source>
</evidence>
<evidence type="ECO:0000259" key="2">
    <source>
        <dbReference type="SMART" id="SM00866"/>
    </source>
</evidence>
<feature type="compositionally biased region" description="Polar residues" evidence="1">
    <location>
        <begin position="7"/>
        <end position="17"/>
    </location>
</feature>
<organism evidence="3 4">
    <name type="scientific">Streptomyces plumbiresistens</name>
    <dbReference type="NCBI Taxonomy" id="511811"/>
    <lineage>
        <taxon>Bacteria</taxon>
        <taxon>Bacillati</taxon>
        <taxon>Actinomycetota</taxon>
        <taxon>Actinomycetes</taxon>
        <taxon>Kitasatosporales</taxon>
        <taxon>Streptomycetaceae</taxon>
        <taxon>Streptomyces</taxon>
    </lineage>
</organism>
<evidence type="ECO:0000313" key="3">
    <source>
        <dbReference type="EMBL" id="GAA4030923.1"/>
    </source>
</evidence>
<dbReference type="InterPro" id="IPR011663">
    <property type="entry name" value="UTRA"/>
</dbReference>
<dbReference type="PANTHER" id="PTHR44846">
    <property type="entry name" value="MANNOSYL-D-GLYCERATE TRANSPORT/METABOLISM SYSTEM REPRESSOR MNGR-RELATED"/>
    <property type="match status" value="1"/>
</dbReference>
<feature type="region of interest" description="Disordered" evidence="1">
    <location>
        <begin position="257"/>
        <end position="289"/>
    </location>
</feature>
<dbReference type="InterPro" id="IPR050679">
    <property type="entry name" value="Bact_HTH_transcr_reg"/>
</dbReference>
<dbReference type="InterPro" id="IPR045775">
    <property type="entry name" value="DUF6207"/>
</dbReference>
<dbReference type="Proteomes" id="UP001500456">
    <property type="component" value="Unassembled WGS sequence"/>
</dbReference>
<feature type="compositionally biased region" description="Polar residues" evidence="1">
    <location>
        <begin position="102"/>
        <end position="112"/>
    </location>
</feature>
<feature type="region of interest" description="Disordered" evidence="1">
    <location>
        <begin position="1"/>
        <end position="23"/>
    </location>
</feature>
<comment type="caution">
    <text evidence="3">The sequence shown here is derived from an EMBL/GenBank/DDBJ whole genome shotgun (WGS) entry which is preliminary data.</text>
</comment>
<dbReference type="SUPFAM" id="SSF64288">
    <property type="entry name" value="Chorismate lyase-like"/>
    <property type="match status" value="1"/>
</dbReference>
<gene>
    <name evidence="3" type="ORF">GCM10022232_91030</name>
</gene>
<sequence>MAATLYRPSQATLSPVSGTRVDRQPSNATYADLAQLAQHYGVGTNVMQKVQKRLIVEGLLEGRAGSGTYVSQPRERRRMIRSRHRERRGGSPFQADMHESGRSGTWEASSEARTPAPENIARRLSIEPGDPTVRTTYEFLADGKPVQLSVSWEPLAITGGTPTLLPEIGPLRGKGIVERMLSIGVDIATWSEIPRPARTTQEQAALLGIALGDLVLAIERTYYDGDGRAVETADIVIPDRTWEVVYEFALDPPDFQTSRRTAGPIRRPRPAALRSGQSQRYTKSGGQRRQISPDLLRVPRVVHHAVQELLATRWATATADRTTRVAGEPGVRLRCYLDVRQELLS</sequence>
<accession>A0ABP7TT45</accession>
<name>A0ABP7TT45_9ACTN</name>
<reference evidence="4" key="1">
    <citation type="journal article" date="2019" name="Int. J. Syst. Evol. Microbiol.">
        <title>The Global Catalogue of Microorganisms (GCM) 10K type strain sequencing project: providing services to taxonomists for standard genome sequencing and annotation.</title>
        <authorList>
            <consortium name="The Broad Institute Genomics Platform"/>
            <consortium name="The Broad Institute Genome Sequencing Center for Infectious Disease"/>
            <person name="Wu L."/>
            <person name="Ma J."/>
        </authorList>
    </citation>
    <scope>NUCLEOTIDE SEQUENCE [LARGE SCALE GENOMIC DNA]</scope>
    <source>
        <strain evidence="4">JCM 16924</strain>
    </source>
</reference>
<feature type="compositionally biased region" description="Polar residues" evidence="1">
    <location>
        <begin position="275"/>
        <end position="289"/>
    </location>
</feature>
<dbReference type="InterPro" id="IPR028978">
    <property type="entry name" value="Chorismate_lyase_/UTRA_dom_sf"/>
</dbReference>
<dbReference type="Gene3D" id="3.40.1410.10">
    <property type="entry name" value="Chorismate lyase-like"/>
    <property type="match status" value="1"/>
</dbReference>
<dbReference type="PANTHER" id="PTHR44846:SF17">
    <property type="entry name" value="GNTR-FAMILY TRANSCRIPTIONAL REGULATOR"/>
    <property type="match status" value="1"/>
</dbReference>
<dbReference type="InterPro" id="IPR036388">
    <property type="entry name" value="WH-like_DNA-bd_sf"/>
</dbReference>
<evidence type="ECO:0000313" key="4">
    <source>
        <dbReference type="Proteomes" id="UP001500456"/>
    </source>
</evidence>
<keyword evidence="4" id="KW-1185">Reference proteome</keyword>
<feature type="region of interest" description="Disordered" evidence="1">
    <location>
        <begin position="65"/>
        <end position="119"/>
    </location>
</feature>
<dbReference type="Pfam" id="PF19711">
    <property type="entry name" value="DUF6207"/>
    <property type="match status" value="1"/>
</dbReference>
<dbReference type="Gene3D" id="1.10.10.10">
    <property type="entry name" value="Winged helix-like DNA-binding domain superfamily/Winged helix DNA-binding domain"/>
    <property type="match status" value="1"/>
</dbReference>
<dbReference type="SMART" id="SM00866">
    <property type="entry name" value="UTRA"/>
    <property type="match status" value="1"/>
</dbReference>
<feature type="domain" description="UbiC transcription regulator-associated" evidence="2">
    <location>
        <begin position="99"/>
        <end position="243"/>
    </location>
</feature>
<protein>
    <recommendedName>
        <fullName evidence="2">UbiC transcription regulator-associated domain-containing protein</fullName>
    </recommendedName>
</protein>
<dbReference type="EMBL" id="BAAAZX010000052">
    <property type="protein sequence ID" value="GAA4030923.1"/>
    <property type="molecule type" value="Genomic_DNA"/>
</dbReference>
<proteinExistence type="predicted"/>